<evidence type="ECO:0000256" key="1">
    <source>
        <dbReference type="SAM" id="SignalP"/>
    </source>
</evidence>
<comment type="caution">
    <text evidence="2">The sequence shown here is derived from an EMBL/GenBank/DDBJ whole genome shotgun (WGS) entry which is preliminary data.</text>
</comment>
<sequence>MGSSLCALALYLSHGSSVWGCDSRANEGDTEERAVGHGTLLKQVTKSGKRQAFLQGEVGDLTRATYTIAAQSLMQLLL</sequence>
<feature type="signal peptide" evidence="1">
    <location>
        <begin position="1"/>
        <end position="20"/>
    </location>
</feature>
<name>A0A8T2RD71_CERRI</name>
<evidence type="ECO:0000313" key="3">
    <source>
        <dbReference type="Proteomes" id="UP000825935"/>
    </source>
</evidence>
<dbReference type="Proteomes" id="UP000825935">
    <property type="component" value="Chromosome 28"/>
</dbReference>
<organism evidence="2 3">
    <name type="scientific">Ceratopteris richardii</name>
    <name type="common">Triangle waterfern</name>
    <dbReference type="NCBI Taxonomy" id="49495"/>
    <lineage>
        <taxon>Eukaryota</taxon>
        <taxon>Viridiplantae</taxon>
        <taxon>Streptophyta</taxon>
        <taxon>Embryophyta</taxon>
        <taxon>Tracheophyta</taxon>
        <taxon>Polypodiopsida</taxon>
        <taxon>Polypodiidae</taxon>
        <taxon>Polypodiales</taxon>
        <taxon>Pteridineae</taxon>
        <taxon>Pteridaceae</taxon>
        <taxon>Parkerioideae</taxon>
        <taxon>Ceratopteris</taxon>
    </lineage>
</organism>
<protein>
    <recommendedName>
        <fullName evidence="4">Secreted protein</fullName>
    </recommendedName>
</protein>
<keyword evidence="1" id="KW-0732">Signal</keyword>
<feature type="chain" id="PRO_5035789751" description="Secreted protein" evidence="1">
    <location>
        <begin position="21"/>
        <end position="78"/>
    </location>
</feature>
<accession>A0A8T2RD71</accession>
<keyword evidence="3" id="KW-1185">Reference proteome</keyword>
<proteinExistence type="predicted"/>
<reference evidence="2" key="1">
    <citation type="submission" date="2021-08" db="EMBL/GenBank/DDBJ databases">
        <title>WGS assembly of Ceratopteris richardii.</title>
        <authorList>
            <person name="Marchant D.B."/>
            <person name="Chen G."/>
            <person name="Jenkins J."/>
            <person name="Shu S."/>
            <person name="Leebens-Mack J."/>
            <person name="Grimwood J."/>
            <person name="Schmutz J."/>
            <person name="Soltis P."/>
            <person name="Soltis D."/>
            <person name="Chen Z.-H."/>
        </authorList>
    </citation>
    <scope>NUCLEOTIDE SEQUENCE</scope>
    <source>
        <strain evidence="2">Whitten #5841</strain>
        <tissue evidence="2">Leaf</tissue>
    </source>
</reference>
<dbReference type="AlphaFoldDB" id="A0A8T2RD71"/>
<evidence type="ECO:0000313" key="2">
    <source>
        <dbReference type="EMBL" id="KAH7294392.1"/>
    </source>
</evidence>
<dbReference type="EMBL" id="CM035433">
    <property type="protein sequence ID" value="KAH7294392.1"/>
    <property type="molecule type" value="Genomic_DNA"/>
</dbReference>
<gene>
    <name evidence="2" type="ORF">KP509_28G069200</name>
</gene>
<evidence type="ECO:0008006" key="4">
    <source>
        <dbReference type="Google" id="ProtNLM"/>
    </source>
</evidence>